<evidence type="ECO:0000256" key="1">
    <source>
        <dbReference type="PIRSR" id="PIRSR016184-1"/>
    </source>
</evidence>
<dbReference type="AlphaFoldDB" id="A0A3Q9UWW5"/>
<dbReference type="InterPro" id="IPR003719">
    <property type="entry name" value="Phenazine_PhzF-like"/>
</dbReference>
<evidence type="ECO:0000313" key="2">
    <source>
        <dbReference type="EMBL" id="AZZ52401.1"/>
    </source>
</evidence>
<dbReference type="SUPFAM" id="SSF54506">
    <property type="entry name" value="Diaminopimelate epimerase-like"/>
    <property type="match status" value="1"/>
</dbReference>
<proteinExistence type="predicted"/>
<dbReference type="EMBL" id="CP028137">
    <property type="protein sequence ID" value="AZZ52401.1"/>
    <property type="molecule type" value="Genomic_DNA"/>
</dbReference>
<dbReference type="NCBIfam" id="TIGR00654">
    <property type="entry name" value="PhzF_family"/>
    <property type="match status" value="1"/>
</dbReference>
<gene>
    <name evidence="2" type="ORF">C1I64_10315</name>
</gene>
<accession>A0A3Q9UWW5</accession>
<dbReference type="GO" id="GO:0005737">
    <property type="term" value="C:cytoplasm"/>
    <property type="evidence" value="ECO:0007669"/>
    <property type="project" value="TreeGrafter"/>
</dbReference>
<organism evidence="2 3">
    <name type="scientific">Rathayibacter festucae DSM 15932</name>
    <dbReference type="NCBI Taxonomy" id="1328866"/>
    <lineage>
        <taxon>Bacteria</taxon>
        <taxon>Bacillati</taxon>
        <taxon>Actinomycetota</taxon>
        <taxon>Actinomycetes</taxon>
        <taxon>Micrococcales</taxon>
        <taxon>Microbacteriaceae</taxon>
        <taxon>Rathayibacter</taxon>
    </lineage>
</organism>
<protein>
    <submittedName>
        <fullName evidence="2">Phenazine biosynthesis protein PhzF</fullName>
    </submittedName>
</protein>
<name>A0A3Q9UWW5_9MICO</name>
<dbReference type="Pfam" id="PF02567">
    <property type="entry name" value="PhzC-PhzF"/>
    <property type="match status" value="1"/>
</dbReference>
<dbReference type="KEGG" id="rfs:C1I64_10315"/>
<dbReference type="GO" id="GO:0016853">
    <property type="term" value="F:isomerase activity"/>
    <property type="evidence" value="ECO:0007669"/>
    <property type="project" value="TreeGrafter"/>
</dbReference>
<sequence>MERRFAQVDVFGAEPFLGNPVAVVVDGDGVSDASMAVFARWTNLSETTFLLPPTTPEADYRLRIFTPRRELPFAGHPTLGSAHAWLAAGGVPRDAGVLVQECAGGLVRLRVSDGAIAFAAPPRQRTGPVDEPALARAAAALGLAREEILGHEWADNGPGWLALRLESAERVLAIRPESARLGGLAVGVVGPHPAGAECAFEVRAFIPDAGVAEDPVTGSLNAGIAQWLIGAGLAPERYVAAQGTAMGRAGQVLVERVGDDVWIGGATATLIEGTVRL</sequence>
<dbReference type="PANTHER" id="PTHR13774">
    <property type="entry name" value="PHENAZINE BIOSYNTHESIS PROTEIN"/>
    <property type="match status" value="1"/>
</dbReference>
<reference evidence="2 3" key="1">
    <citation type="submission" date="2018-03" db="EMBL/GenBank/DDBJ databases">
        <title>Bacteriophage NCPPB3778 and a type I-E CRISPR drive the evolution of the US Biological Select Agent, Rathayibacter toxicus.</title>
        <authorList>
            <person name="Davis E.W.II."/>
            <person name="Tabima J.F."/>
            <person name="Weisberg A.J."/>
            <person name="Dantas Lopes L."/>
            <person name="Wiseman M.S."/>
            <person name="Wiseman M.S."/>
            <person name="Pupko T."/>
            <person name="Belcher M.S."/>
            <person name="Sechler A.J."/>
            <person name="Tancos M.A."/>
            <person name="Schroeder B.K."/>
            <person name="Murray T.D."/>
            <person name="Luster D.G."/>
            <person name="Schneider W.L."/>
            <person name="Rogers E."/>
            <person name="Andreote F.D."/>
            <person name="Grunwald N.J."/>
            <person name="Putnam M.L."/>
            <person name="Chang J.H."/>
        </authorList>
    </citation>
    <scope>NUCLEOTIDE SEQUENCE [LARGE SCALE GENOMIC DNA]</scope>
    <source>
        <strain evidence="2 3">DSM 15932</strain>
    </source>
</reference>
<dbReference type="Proteomes" id="UP000285317">
    <property type="component" value="Chromosome"/>
</dbReference>
<evidence type="ECO:0000313" key="3">
    <source>
        <dbReference type="Proteomes" id="UP000285317"/>
    </source>
</evidence>
<dbReference type="PANTHER" id="PTHR13774:SF32">
    <property type="entry name" value="ANTISENSE-ENHANCING SEQUENCE 1"/>
    <property type="match status" value="1"/>
</dbReference>
<dbReference type="Gene3D" id="3.10.310.10">
    <property type="entry name" value="Diaminopimelate Epimerase, Chain A, domain 1"/>
    <property type="match status" value="2"/>
</dbReference>
<dbReference type="PIRSF" id="PIRSF016184">
    <property type="entry name" value="PhzC_PhzF"/>
    <property type="match status" value="1"/>
</dbReference>
<feature type="active site" evidence="1">
    <location>
        <position position="46"/>
    </location>
</feature>
<dbReference type="RefSeq" id="WP_127887133.1">
    <property type="nucleotide sequence ID" value="NZ_CP028137.1"/>
</dbReference>